<name>S6B8X4_SULDS</name>
<dbReference type="PANTHER" id="PTHR43685">
    <property type="entry name" value="GLYCOSYLTRANSFERASE"/>
    <property type="match status" value="1"/>
</dbReference>
<dbReference type="RefSeq" id="WP_009207266.1">
    <property type="nucleotide sequence ID" value="NC_022357.1"/>
</dbReference>
<gene>
    <name evidence="2" type="ORF">SCD_n02973</name>
</gene>
<dbReference type="SUPFAM" id="SSF53448">
    <property type="entry name" value="Nucleotide-diphospho-sugar transferases"/>
    <property type="match status" value="1"/>
</dbReference>
<feature type="domain" description="Glycosyltransferase 2-like" evidence="1">
    <location>
        <begin position="7"/>
        <end position="168"/>
    </location>
</feature>
<dbReference type="HOGENOM" id="CLU_025996_0_0_4"/>
<dbReference type="EMBL" id="AP013066">
    <property type="protein sequence ID" value="BAN36772.1"/>
    <property type="molecule type" value="Genomic_DNA"/>
</dbReference>
<dbReference type="InterPro" id="IPR011990">
    <property type="entry name" value="TPR-like_helical_dom_sf"/>
</dbReference>
<evidence type="ECO:0000313" key="3">
    <source>
        <dbReference type="Proteomes" id="UP000015559"/>
    </source>
</evidence>
<keyword evidence="3" id="KW-1185">Reference proteome</keyword>
<evidence type="ECO:0000313" key="2">
    <source>
        <dbReference type="EMBL" id="BAN36772.1"/>
    </source>
</evidence>
<keyword evidence="2" id="KW-0808">Transferase</keyword>
<dbReference type="SUPFAM" id="SSF48452">
    <property type="entry name" value="TPR-like"/>
    <property type="match status" value="1"/>
</dbReference>
<dbReference type="KEGG" id="sdr:SCD_n02973"/>
<dbReference type="eggNOG" id="COG1216">
    <property type="taxonomic scope" value="Bacteria"/>
</dbReference>
<organism evidence="2 3">
    <name type="scientific">Sulfuricella denitrificans (strain DSM 22764 / NBRC 105220 / skB26)</name>
    <dbReference type="NCBI Taxonomy" id="1163617"/>
    <lineage>
        <taxon>Bacteria</taxon>
        <taxon>Pseudomonadati</taxon>
        <taxon>Pseudomonadota</taxon>
        <taxon>Betaproteobacteria</taxon>
        <taxon>Nitrosomonadales</taxon>
        <taxon>Sulfuricellaceae</taxon>
        <taxon>Sulfuricella</taxon>
    </lineage>
</organism>
<dbReference type="CDD" id="cd00761">
    <property type="entry name" value="Glyco_tranf_GTA_type"/>
    <property type="match status" value="1"/>
</dbReference>
<dbReference type="InterPro" id="IPR029044">
    <property type="entry name" value="Nucleotide-diphossugar_trans"/>
</dbReference>
<dbReference type="GO" id="GO:0016740">
    <property type="term" value="F:transferase activity"/>
    <property type="evidence" value="ECO:0007669"/>
    <property type="project" value="UniProtKB-KW"/>
</dbReference>
<dbReference type="STRING" id="1163617.SCD_n02973"/>
<dbReference type="Proteomes" id="UP000015559">
    <property type="component" value="Chromosome"/>
</dbReference>
<reference evidence="2 3" key="1">
    <citation type="journal article" date="2012" name="Appl. Environ. Microbiol.">
        <title>Draft genome sequence of a psychrotolerant sulfur-oxidizing bacterium, Sulfuricella denitrificans skB26, and proteomic insights into cold adaptation.</title>
        <authorList>
            <person name="Watanabe T."/>
            <person name="Kojima H."/>
            <person name="Fukui M."/>
        </authorList>
    </citation>
    <scope>NUCLEOTIDE SEQUENCE [LARGE SCALE GENOMIC DNA]</scope>
    <source>
        <strain evidence="3">skB26</strain>
    </source>
</reference>
<dbReference type="Gene3D" id="3.90.550.10">
    <property type="entry name" value="Spore Coat Polysaccharide Biosynthesis Protein SpsA, Chain A"/>
    <property type="match status" value="1"/>
</dbReference>
<protein>
    <submittedName>
        <fullName evidence="2">Glycosyl transferase</fullName>
    </submittedName>
</protein>
<sequence>MTHTLISVVIPVYNGSRYLRACIDSALSQTYPHVEIVVVNDGSKDNSMEILKSYGGRILIIDQTNSGPAIARNNGVKASHGELVAFLDQDDVWDDIKLERQAALLNQHSNALATYCDHRGIDEHGVVTSPSGALHYPRTSGQILEHLIRGNFILSASLVMLRRSAFDAVGGFDASQPHWSDDYDLWMRIAARGAFLYQIETLAGYRRHSSNTSGSAYEMQVGNAHALRNLERHLNREQHQRLLPLLREERYQSTLGTAWHYRLQGRRKEAINTYLAAIALRPSCLPAWFGLMRALLISGGPKS</sequence>
<dbReference type="PANTHER" id="PTHR43685:SF2">
    <property type="entry name" value="GLYCOSYLTRANSFERASE 2-LIKE DOMAIN-CONTAINING PROTEIN"/>
    <property type="match status" value="1"/>
</dbReference>
<proteinExistence type="predicted"/>
<dbReference type="InterPro" id="IPR001173">
    <property type="entry name" value="Glyco_trans_2-like"/>
</dbReference>
<accession>S6B8X4</accession>
<dbReference type="Pfam" id="PF00535">
    <property type="entry name" value="Glycos_transf_2"/>
    <property type="match status" value="1"/>
</dbReference>
<evidence type="ECO:0000259" key="1">
    <source>
        <dbReference type="Pfam" id="PF00535"/>
    </source>
</evidence>
<dbReference type="AlphaFoldDB" id="S6B8X4"/>
<dbReference type="InterPro" id="IPR050834">
    <property type="entry name" value="Glycosyltransf_2"/>
</dbReference>